<name>A0AB34JMA4_PRYPA</name>
<feature type="region of interest" description="Disordered" evidence="10">
    <location>
        <begin position="97"/>
        <end position="143"/>
    </location>
</feature>
<evidence type="ECO:0000256" key="7">
    <source>
        <dbReference type="ARBA" id="ARBA00044228"/>
    </source>
</evidence>
<dbReference type="AlphaFoldDB" id="A0AB34JMA4"/>
<dbReference type="Gene3D" id="3.40.50.10470">
    <property type="entry name" value="Translation initiation factor eif-2b, domain 2"/>
    <property type="match status" value="1"/>
</dbReference>
<comment type="subcellular location">
    <subcellularLocation>
        <location evidence="1">Cytoplasm</location>
        <location evidence="1">Cytosol</location>
    </subcellularLocation>
</comment>
<organism evidence="11 12">
    <name type="scientific">Prymnesium parvum</name>
    <name type="common">Toxic golden alga</name>
    <dbReference type="NCBI Taxonomy" id="97485"/>
    <lineage>
        <taxon>Eukaryota</taxon>
        <taxon>Haptista</taxon>
        <taxon>Haptophyta</taxon>
        <taxon>Prymnesiophyceae</taxon>
        <taxon>Prymnesiales</taxon>
        <taxon>Prymnesiaceae</taxon>
        <taxon>Prymnesium</taxon>
    </lineage>
</organism>
<sequence length="371" mass="39442">MAVDEESLAGLSPAVQQEIGRFIAKLRRRQISSSQDVARKTLEIMRLTVATAASKDISSLIELIKAAGRAIVASSPHELTVGNMVRRVLQIVREETADDGTKGGLSAPTVEGGESTSAGGGGGSGPSLMKLLDAPDTTDYNRQPVKTVKSPILEAINELIDELSHVCSHIAEQAIEHIHANEVILTHGRDHAVEAFLKAAHKKRRFEVIVAETALSGAGRETAVVLADAGISTTLISDAAVFAMMARVNKVIIGAHAVMANGGLIATAGSHLLALAAQHASVPFVACAGLHKLTPIFLSNPEQFNVLLSPQPLLQYDEGLQGVHAPNPAFDLVPPELVSLLVTNIGGNHPSYIYRLLSEYYHQEDHNLFVN</sequence>
<evidence type="ECO:0000256" key="10">
    <source>
        <dbReference type="SAM" id="MobiDB-lite"/>
    </source>
</evidence>
<keyword evidence="3" id="KW-0963">Cytoplasm</keyword>
<dbReference type="GO" id="GO:0005851">
    <property type="term" value="C:eukaryotic translation initiation factor 2B complex"/>
    <property type="evidence" value="ECO:0007669"/>
    <property type="project" value="TreeGrafter"/>
</dbReference>
<evidence type="ECO:0000256" key="8">
    <source>
        <dbReference type="ARBA" id="ARBA00046432"/>
    </source>
</evidence>
<dbReference type="Pfam" id="PF01008">
    <property type="entry name" value="IF-2B"/>
    <property type="match status" value="1"/>
</dbReference>
<protein>
    <recommendedName>
        <fullName evidence="6">Translation initiation factor eIF2B subunit beta</fullName>
    </recommendedName>
    <alternativeName>
        <fullName evidence="7">eIF2B GDP-GTP exchange factor subunit beta</fullName>
    </alternativeName>
</protein>
<keyword evidence="4" id="KW-0396">Initiation factor</keyword>
<evidence type="ECO:0000256" key="1">
    <source>
        <dbReference type="ARBA" id="ARBA00004514"/>
    </source>
</evidence>
<comment type="subunit">
    <text evidence="8">Component of the translation initiation factor 2B (eIF2B) complex which is a heterodecamer of two sets of five different subunits: alpha, beta, gamma, delta and epsilon. Subunits alpha, beta and delta comprise a regulatory subcomplex and subunits epsilon and gamma comprise a catalytic subcomplex. Within the complex, the hexameric regulatory complex resides at the center, with the two heterodimeric catalytic subcomplexes bound on opposite sides.</text>
</comment>
<dbReference type="EMBL" id="JBGBPQ010000006">
    <property type="protein sequence ID" value="KAL1522476.1"/>
    <property type="molecule type" value="Genomic_DNA"/>
</dbReference>
<dbReference type="InterPro" id="IPR037171">
    <property type="entry name" value="NagB/RpiA_transferase-like"/>
</dbReference>
<keyword evidence="12" id="KW-1185">Reference proteome</keyword>
<evidence type="ECO:0000313" key="11">
    <source>
        <dbReference type="EMBL" id="KAL1522476.1"/>
    </source>
</evidence>
<evidence type="ECO:0000256" key="2">
    <source>
        <dbReference type="ARBA" id="ARBA00007251"/>
    </source>
</evidence>
<accession>A0AB34JMA4</accession>
<evidence type="ECO:0000256" key="6">
    <source>
        <dbReference type="ARBA" id="ARBA00044122"/>
    </source>
</evidence>
<evidence type="ECO:0000256" key="3">
    <source>
        <dbReference type="ARBA" id="ARBA00022490"/>
    </source>
</evidence>
<dbReference type="PANTHER" id="PTHR45859:SF1">
    <property type="entry name" value="TRANSLATION INITIATION FACTOR EIF-2B SUBUNIT BETA"/>
    <property type="match status" value="1"/>
</dbReference>
<dbReference type="InterPro" id="IPR000649">
    <property type="entry name" value="IF-2B-related"/>
</dbReference>
<dbReference type="GO" id="GO:0003743">
    <property type="term" value="F:translation initiation factor activity"/>
    <property type="evidence" value="ECO:0007669"/>
    <property type="project" value="UniProtKB-KW"/>
</dbReference>
<proteinExistence type="inferred from homology"/>
<dbReference type="InterPro" id="IPR042529">
    <property type="entry name" value="IF_2B-like_C"/>
</dbReference>
<gene>
    <name evidence="11" type="ORF">AB1Y20_017464</name>
</gene>
<keyword evidence="5" id="KW-0648">Protein biosynthesis</keyword>
<dbReference type="SUPFAM" id="SSF100950">
    <property type="entry name" value="NagB/RpiA/CoA transferase-like"/>
    <property type="match status" value="1"/>
</dbReference>
<evidence type="ECO:0000256" key="5">
    <source>
        <dbReference type="ARBA" id="ARBA00022917"/>
    </source>
</evidence>
<evidence type="ECO:0000313" key="12">
    <source>
        <dbReference type="Proteomes" id="UP001515480"/>
    </source>
</evidence>
<dbReference type="GO" id="GO:0005085">
    <property type="term" value="F:guanyl-nucleotide exchange factor activity"/>
    <property type="evidence" value="ECO:0007669"/>
    <property type="project" value="TreeGrafter"/>
</dbReference>
<evidence type="ECO:0000256" key="9">
    <source>
        <dbReference type="RuleBase" id="RU003814"/>
    </source>
</evidence>
<reference evidence="11 12" key="1">
    <citation type="journal article" date="2024" name="Science">
        <title>Giant polyketide synthase enzymes in the biosynthesis of giant marine polyether toxins.</title>
        <authorList>
            <person name="Fallon T.R."/>
            <person name="Shende V.V."/>
            <person name="Wierzbicki I.H."/>
            <person name="Pendleton A.L."/>
            <person name="Watervoot N.F."/>
            <person name="Auber R.P."/>
            <person name="Gonzalez D.J."/>
            <person name="Wisecaver J.H."/>
            <person name="Moore B.S."/>
        </authorList>
    </citation>
    <scope>NUCLEOTIDE SEQUENCE [LARGE SCALE GENOMIC DNA]</scope>
    <source>
        <strain evidence="11 12">12B1</strain>
    </source>
</reference>
<evidence type="ECO:0000256" key="4">
    <source>
        <dbReference type="ARBA" id="ARBA00022540"/>
    </source>
</evidence>
<dbReference type="Proteomes" id="UP001515480">
    <property type="component" value="Unassembled WGS sequence"/>
</dbReference>
<comment type="similarity">
    <text evidence="2 9">Belongs to the eIF-2B alpha/beta/delta subunits family.</text>
</comment>
<dbReference type="PANTHER" id="PTHR45859">
    <property type="entry name" value="TRANSLATION INITIATION FACTOR EIF-2B SUBUNIT BETA"/>
    <property type="match status" value="1"/>
</dbReference>
<comment type="caution">
    <text evidence="11">The sequence shown here is derived from an EMBL/GenBank/DDBJ whole genome shotgun (WGS) entry which is preliminary data.</text>
</comment>
<dbReference type="InterPro" id="IPR051855">
    <property type="entry name" value="eIF2B_beta_subunit"/>
</dbReference>
<dbReference type="GO" id="GO:0005829">
    <property type="term" value="C:cytosol"/>
    <property type="evidence" value="ECO:0007669"/>
    <property type="project" value="UniProtKB-SubCell"/>
</dbReference>